<keyword evidence="1" id="KW-0812">Transmembrane</keyword>
<evidence type="ECO:0000256" key="1">
    <source>
        <dbReference type="SAM" id="Phobius"/>
    </source>
</evidence>
<name>A0ABU0MBK0_9HYPH</name>
<sequence length="402" mass="43479">MVSPLPSPSSLTVYHPPGPPLVIHVARRKRPRPRRARLASLTAIFGAAFLALSSTTVALQDVASLFGKDLPVSQRWLARLEAVPDGARYEPTLADSDSATIFTAGLDIDTRPRLSVVASGFVSAPPFVPPTVNRAGKADAAMSRPRPVMPTRFSAGVLQRDASAFVFGAADAKLASAIVMPSVAVAAAVPPKPVAAPSTVLASVTGTLPRPGKEADDLFVSAYANPDNAAVRAPFDALLAGPKRIGKDGKPDHWWVMNPIPKSASSKSELKCLATAIYFEARGEPMKGELAVAQVVINRLKNPAYPKTICGVVYQNKDMRDACQFSFACDGIKDRITDMTSWRRAQELAKRVVSREDWWNPDVGSATHYHANYVKPRWARTMKKMDKIGHHIFYKTFGGGWI</sequence>
<feature type="domain" description="Cell wall hydrolase SleB" evidence="2">
    <location>
        <begin position="283"/>
        <end position="394"/>
    </location>
</feature>
<organism evidence="3 4">
    <name type="scientific">Kaistia geumhonensis</name>
    <dbReference type="NCBI Taxonomy" id="410839"/>
    <lineage>
        <taxon>Bacteria</taxon>
        <taxon>Pseudomonadati</taxon>
        <taxon>Pseudomonadota</taxon>
        <taxon>Alphaproteobacteria</taxon>
        <taxon>Hyphomicrobiales</taxon>
        <taxon>Kaistiaceae</taxon>
        <taxon>Kaistia</taxon>
    </lineage>
</organism>
<keyword evidence="1" id="KW-1133">Transmembrane helix</keyword>
<dbReference type="Pfam" id="PF07486">
    <property type="entry name" value="Hydrolase_2"/>
    <property type="match status" value="1"/>
</dbReference>
<dbReference type="Gene3D" id="1.10.10.2520">
    <property type="entry name" value="Cell wall hydrolase SleB, domain 1"/>
    <property type="match status" value="1"/>
</dbReference>
<keyword evidence="4" id="KW-1185">Reference proteome</keyword>
<dbReference type="Proteomes" id="UP001223743">
    <property type="component" value="Unassembled WGS sequence"/>
</dbReference>
<protein>
    <submittedName>
        <fullName evidence="3">Spore germination cell wall hydrolase CwlJ-like protein</fullName>
    </submittedName>
</protein>
<evidence type="ECO:0000259" key="2">
    <source>
        <dbReference type="Pfam" id="PF07486"/>
    </source>
</evidence>
<feature type="transmembrane region" description="Helical" evidence="1">
    <location>
        <begin position="38"/>
        <end position="59"/>
    </location>
</feature>
<evidence type="ECO:0000313" key="4">
    <source>
        <dbReference type="Proteomes" id="UP001223743"/>
    </source>
</evidence>
<keyword evidence="1" id="KW-0472">Membrane</keyword>
<gene>
    <name evidence="3" type="ORF">QO015_003911</name>
</gene>
<reference evidence="3 4" key="1">
    <citation type="submission" date="2023-07" db="EMBL/GenBank/DDBJ databases">
        <title>Genomic Encyclopedia of Type Strains, Phase IV (KMG-IV): sequencing the most valuable type-strain genomes for metagenomic binning, comparative biology and taxonomic classification.</title>
        <authorList>
            <person name="Goeker M."/>
        </authorList>
    </citation>
    <scope>NUCLEOTIDE SEQUENCE [LARGE SCALE GENOMIC DNA]</scope>
    <source>
        <strain evidence="3 4">B1-1</strain>
    </source>
</reference>
<proteinExistence type="predicted"/>
<comment type="caution">
    <text evidence="3">The sequence shown here is derived from an EMBL/GenBank/DDBJ whole genome shotgun (WGS) entry which is preliminary data.</text>
</comment>
<dbReference type="RefSeq" id="WP_266283765.1">
    <property type="nucleotide sequence ID" value="NZ_JAPKNF010000003.1"/>
</dbReference>
<accession>A0ABU0MBK0</accession>
<dbReference type="InterPro" id="IPR011105">
    <property type="entry name" value="Cell_wall_hydrolase_SleB"/>
</dbReference>
<evidence type="ECO:0000313" key="3">
    <source>
        <dbReference type="EMBL" id="MDQ0518298.1"/>
    </source>
</evidence>
<dbReference type="EMBL" id="JAUSWJ010000001">
    <property type="protein sequence ID" value="MDQ0518298.1"/>
    <property type="molecule type" value="Genomic_DNA"/>
</dbReference>
<dbReference type="InterPro" id="IPR042047">
    <property type="entry name" value="SleB_dom1"/>
</dbReference>